<evidence type="ECO:0000313" key="10">
    <source>
        <dbReference type="Proteomes" id="UP000695022"/>
    </source>
</evidence>
<dbReference type="Pfam" id="PF10244">
    <property type="entry name" value="MRP-L51"/>
    <property type="match status" value="1"/>
</dbReference>
<evidence type="ECO:0000256" key="8">
    <source>
        <dbReference type="ARBA" id="ARBA00035419"/>
    </source>
</evidence>
<proteinExistence type="inferred from homology"/>
<keyword evidence="5" id="KW-0496">Mitochondrion</keyword>
<keyword evidence="6" id="KW-0687">Ribonucleoprotein</keyword>
<dbReference type="GeneID" id="106811734"/>
<comment type="similarity">
    <text evidence="2">Belongs to the mitochondrion-specific ribosomal protein mL51 family.</text>
</comment>
<dbReference type="InterPro" id="IPR019373">
    <property type="entry name" value="Ribosomal_mL51"/>
</dbReference>
<dbReference type="Proteomes" id="UP000695022">
    <property type="component" value="Unplaced"/>
</dbReference>
<organism evidence="10 11">
    <name type="scientific">Priapulus caudatus</name>
    <name type="common">Priapulid worm</name>
    <dbReference type="NCBI Taxonomy" id="37621"/>
    <lineage>
        <taxon>Eukaryota</taxon>
        <taxon>Metazoa</taxon>
        <taxon>Ecdysozoa</taxon>
        <taxon>Scalidophora</taxon>
        <taxon>Priapulida</taxon>
        <taxon>Priapulimorpha</taxon>
        <taxon>Priapulimorphida</taxon>
        <taxon>Priapulidae</taxon>
        <taxon>Priapulus</taxon>
    </lineage>
</organism>
<evidence type="ECO:0000256" key="4">
    <source>
        <dbReference type="ARBA" id="ARBA00022980"/>
    </source>
</evidence>
<dbReference type="RefSeq" id="XP_014670967.1">
    <property type="nucleotide sequence ID" value="XM_014815481.1"/>
</dbReference>
<evidence type="ECO:0000256" key="6">
    <source>
        <dbReference type="ARBA" id="ARBA00023274"/>
    </source>
</evidence>
<keyword evidence="10" id="KW-1185">Reference proteome</keyword>
<dbReference type="PANTHER" id="PTHR13409:SF0">
    <property type="entry name" value="LARGE RIBOSOMAL SUBUNIT PROTEIN ML51"/>
    <property type="match status" value="1"/>
</dbReference>
<reference evidence="11" key="1">
    <citation type="submission" date="2025-08" db="UniProtKB">
        <authorList>
            <consortium name="RefSeq"/>
        </authorList>
    </citation>
    <scope>IDENTIFICATION</scope>
</reference>
<evidence type="ECO:0000256" key="1">
    <source>
        <dbReference type="ARBA" id="ARBA00004173"/>
    </source>
</evidence>
<keyword evidence="4" id="KW-0689">Ribosomal protein</keyword>
<comment type="subcellular location">
    <subcellularLocation>
        <location evidence="1">Mitochondrion</location>
    </subcellularLocation>
</comment>
<feature type="region of interest" description="Disordered" evidence="9">
    <location>
        <begin position="34"/>
        <end position="68"/>
    </location>
</feature>
<evidence type="ECO:0000313" key="11">
    <source>
        <dbReference type="RefSeq" id="XP_014670967.1"/>
    </source>
</evidence>
<accession>A0ABM1EFJ6</accession>
<evidence type="ECO:0000256" key="2">
    <source>
        <dbReference type="ARBA" id="ARBA00010972"/>
    </source>
</evidence>
<name>A0ABM1EFJ6_PRICU</name>
<evidence type="ECO:0000256" key="5">
    <source>
        <dbReference type="ARBA" id="ARBA00023128"/>
    </source>
</evidence>
<feature type="compositionally biased region" description="Polar residues" evidence="9">
    <location>
        <begin position="34"/>
        <end position="53"/>
    </location>
</feature>
<keyword evidence="3" id="KW-0809">Transit peptide</keyword>
<protein>
    <recommendedName>
        <fullName evidence="7">Large ribosomal subunit protein mL51</fullName>
    </recommendedName>
    <alternativeName>
        <fullName evidence="8">39S ribosomal protein L51, mitochondrial</fullName>
    </alternativeName>
</protein>
<gene>
    <name evidence="11" type="primary">LOC106811734</name>
</gene>
<evidence type="ECO:0000256" key="9">
    <source>
        <dbReference type="SAM" id="MobiDB-lite"/>
    </source>
</evidence>
<dbReference type="PANTHER" id="PTHR13409">
    <property type="entry name" value="MITOCHONDRIAL 39S RIBOSOMAL PROTEIN L51"/>
    <property type="match status" value="1"/>
</dbReference>
<sequence length="193" mass="22528">MGTNLMSILRGMQRLTLHRSPLCAAHTTVLPTTFARESTTGNSTRVYQSSKQQKTSEEDPFGQGAHPRKPYIRRYGYEYTIYRGGPLPRLEDGLPLPIPTYEPKNSWNTKRALFGQNDYIDILGEGSLKPRDLIIKGPLWVRGVPKHWNEYQRLIRKRKFLNSFIKKFTPTQFKGMNKQIKYLYKRLNRKLNP</sequence>
<evidence type="ECO:0000256" key="7">
    <source>
        <dbReference type="ARBA" id="ARBA00035182"/>
    </source>
</evidence>
<evidence type="ECO:0000256" key="3">
    <source>
        <dbReference type="ARBA" id="ARBA00022946"/>
    </source>
</evidence>